<keyword evidence="1" id="KW-1133">Transmembrane helix</keyword>
<dbReference type="AlphaFoldDB" id="A0A318I737"/>
<gene>
    <name evidence="2" type="ORF">NA66_10714</name>
</gene>
<accession>A0A318I737</accession>
<dbReference type="RefSeq" id="WP_072445474.1">
    <property type="nucleotide sequence ID" value="NZ_CADFDT010000052.1"/>
</dbReference>
<dbReference type="Proteomes" id="UP000247755">
    <property type="component" value="Unassembled WGS sequence"/>
</dbReference>
<evidence type="ECO:0000256" key="1">
    <source>
        <dbReference type="SAM" id="Phobius"/>
    </source>
</evidence>
<protein>
    <submittedName>
        <fullName evidence="2">Uncharacterized protein</fullName>
    </submittedName>
</protein>
<evidence type="ECO:0000313" key="2">
    <source>
        <dbReference type="EMBL" id="PXX20891.1"/>
    </source>
</evidence>
<comment type="caution">
    <text evidence="2">The sequence shown here is derived from an EMBL/GenBank/DDBJ whole genome shotgun (WGS) entry which is preliminary data.</text>
</comment>
<name>A0A318I737_BURPY</name>
<sequence length="157" mass="17720">MDGPENVQLTRLQAEIQILRGAIQLLTNSTQLRAADAVAITVMVQTLAGMTILALLRNEPLVFVLRELYKAHRDKPKVTALYRERLLSAFESLLLPISNNAYSLTNRARTASIASGLSVIRSARVRPKGKSPAECFRNQRFEMFGYTMAQRRPRHHM</sequence>
<evidence type="ECO:0000313" key="3">
    <source>
        <dbReference type="Proteomes" id="UP000247755"/>
    </source>
</evidence>
<dbReference type="EMBL" id="QJJY01000071">
    <property type="protein sequence ID" value="PXX20891.1"/>
    <property type="molecule type" value="Genomic_DNA"/>
</dbReference>
<feature type="transmembrane region" description="Helical" evidence="1">
    <location>
        <begin position="37"/>
        <end position="56"/>
    </location>
</feature>
<organism evidence="2 3">
    <name type="scientific">Burkholderia pyrrocinia</name>
    <name type="common">Pseudomonas pyrrocinia</name>
    <dbReference type="NCBI Taxonomy" id="60550"/>
    <lineage>
        <taxon>Bacteria</taxon>
        <taxon>Pseudomonadati</taxon>
        <taxon>Pseudomonadota</taxon>
        <taxon>Betaproteobacteria</taxon>
        <taxon>Burkholderiales</taxon>
        <taxon>Burkholderiaceae</taxon>
        <taxon>Burkholderia</taxon>
        <taxon>Burkholderia cepacia complex</taxon>
    </lineage>
</organism>
<keyword evidence="1" id="KW-0472">Membrane</keyword>
<proteinExistence type="predicted"/>
<keyword evidence="1" id="KW-0812">Transmembrane</keyword>
<reference evidence="2 3" key="1">
    <citation type="submission" date="2018-05" db="EMBL/GenBank/DDBJ databases">
        <title>Comparative genomics of bacterial root endophytes of switchgrass collected from native prairies over two seasons.</title>
        <authorList>
            <person name="Tang Y."/>
        </authorList>
    </citation>
    <scope>NUCLEOTIDE SEQUENCE [LARGE SCALE GENOMIC DNA]</scope>
    <source>
        <strain evidence="2 3">NFIX32</strain>
    </source>
</reference>